<dbReference type="Gene3D" id="3.40.710.10">
    <property type="entry name" value="DD-peptidase/beta-lactamase superfamily"/>
    <property type="match status" value="1"/>
</dbReference>
<gene>
    <name evidence="4" type="ORF">N868_15925</name>
</gene>
<dbReference type="InterPro" id="IPR045155">
    <property type="entry name" value="Beta-lactam_cat"/>
</dbReference>
<comment type="caution">
    <text evidence="4">The sequence shown here is derived from an EMBL/GenBank/DDBJ whole genome shotgun (WGS) entry which is preliminary data.</text>
</comment>
<dbReference type="RefSeq" id="WP_052426282.1">
    <property type="nucleotide sequence ID" value="NZ_AXCY01000057.1"/>
</dbReference>
<dbReference type="SUPFAM" id="SSF56601">
    <property type="entry name" value="beta-lactamase/transpeptidase-like"/>
    <property type="match status" value="1"/>
</dbReference>
<evidence type="ECO:0000259" key="2">
    <source>
        <dbReference type="Pfam" id="PF13354"/>
    </source>
</evidence>
<dbReference type="GO" id="GO:0008800">
    <property type="term" value="F:beta-lactamase activity"/>
    <property type="evidence" value="ECO:0007669"/>
    <property type="project" value="InterPro"/>
</dbReference>
<dbReference type="InterPro" id="IPR012338">
    <property type="entry name" value="Beta-lactam/transpept-like"/>
</dbReference>
<name>A0A0A0BT01_9CELL</name>
<reference evidence="4 5" key="1">
    <citation type="submission" date="2013-08" db="EMBL/GenBank/DDBJ databases">
        <title>Genome sequencing of Cellulomonas carbonis T26.</title>
        <authorList>
            <person name="Chen F."/>
            <person name="Li Y."/>
            <person name="Wang G."/>
        </authorList>
    </citation>
    <scope>NUCLEOTIDE SEQUENCE [LARGE SCALE GENOMIC DNA]</scope>
    <source>
        <strain evidence="4 5">T26</strain>
    </source>
</reference>
<feature type="compositionally biased region" description="Basic and acidic residues" evidence="1">
    <location>
        <begin position="1"/>
        <end position="17"/>
    </location>
</feature>
<reference evidence="4 5" key="2">
    <citation type="journal article" date="2015" name="Stand. Genomic Sci.">
        <title>Draft genome sequence of Cellulomonas carbonis T26(T) and comparative analysis of six Cellulomonas genomes.</title>
        <authorList>
            <person name="Zhuang W."/>
            <person name="Zhang S."/>
            <person name="Xia X."/>
            <person name="Wang G."/>
        </authorList>
    </citation>
    <scope>NUCLEOTIDE SEQUENCE [LARGE SCALE GENOMIC DNA]</scope>
    <source>
        <strain evidence="4 5">T26</strain>
    </source>
</reference>
<evidence type="ECO:0000313" key="4">
    <source>
        <dbReference type="EMBL" id="KGM10244.1"/>
    </source>
</evidence>
<dbReference type="Pfam" id="PF13354">
    <property type="entry name" value="Beta-lactamase2"/>
    <property type="match status" value="1"/>
</dbReference>
<dbReference type="InterPro" id="IPR040846">
    <property type="entry name" value="ORF_12_N"/>
</dbReference>
<evidence type="ECO:0000259" key="3">
    <source>
        <dbReference type="Pfam" id="PF18042"/>
    </source>
</evidence>
<feature type="domain" description="ORF 12 gene product N-terminal" evidence="3">
    <location>
        <begin position="94"/>
        <end position="186"/>
    </location>
</feature>
<dbReference type="Proteomes" id="UP000029839">
    <property type="component" value="Unassembled WGS sequence"/>
</dbReference>
<proteinExistence type="predicted"/>
<dbReference type="EMBL" id="AXCY01000057">
    <property type="protein sequence ID" value="KGM10244.1"/>
    <property type="molecule type" value="Genomic_DNA"/>
</dbReference>
<sequence>MGDADARGTDRRAADGRARRRSGATTGVVGRTLRVGAAGSAAGLAATGLAATVLAVLTALTACSTGGARGPTPPATAGPTSTDTSTGTAAPAELPDDDAGHQAAWVVERLADADDPAVVDVEARFTDGFLAEVPAARLVEVLASIRAAGPWTPVSVDGGAQGLVVRLAGPQDDLDMQLAVDAEGRIAGLLFTPAAPPRDPASSWGDLTGEVEALPGSTSLLVARVEGGRCVPLDGMPAGSAAGESLPIGSIVKLYVLGAVVDAVEAGRLTWDRELTLTDELRSLPSGRLQDEPAGTVLTVEEAARDMIAISDNTATDLLVDALGRDAVERALADLGHADPARNVPLATTRELFHVGWGGGEDLRTRWRGADPSGRAAILAGLPAGPPELDPQEMAGVAAWTDDVDWFATAADLCAAHAALAERASTDAGAPLREVLSANPGVAVDDAAWSHVAFKGGSSVGTMAGAWYAEPADGGDPVVVVLQSAVAVPAQALPAETLVGIAEDALALAR</sequence>
<dbReference type="PANTHER" id="PTHR35333">
    <property type="entry name" value="BETA-LACTAMASE"/>
    <property type="match status" value="1"/>
</dbReference>
<feature type="compositionally biased region" description="Low complexity" evidence="1">
    <location>
        <begin position="77"/>
        <end position="92"/>
    </location>
</feature>
<keyword evidence="5" id="KW-1185">Reference proteome</keyword>
<protein>
    <submittedName>
        <fullName evidence="4">Uncharacterized protein</fullName>
    </submittedName>
</protein>
<dbReference type="Gene3D" id="3.10.450.280">
    <property type="match status" value="1"/>
</dbReference>
<feature type="region of interest" description="Disordered" evidence="1">
    <location>
        <begin position="65"/>
        <end position="96"/>
    </location>
</feature>
<organism evidence="4 5">
    <name type="scientific">Cellulomonas carbonis T26</name>
    <dbReference type="NCBI Taxonomy" id="947969"/>
    <lineage>
        <taxon>Bacteria</taxon>
        <taxon>Bacillati</taxon>
        <taxon>Actinomycetota</taxon>
        <taxon>Actinomycetes</taxon>
        <taxon>Micrococcales</taxon>
        <taxon>Cellulomonadaceae</taxon>
        <taxon>Cellulomonas</taxon>
    </lineage>
</organism>
<feature type="domain" description="Beta-lactamase class A catalytic" evidence="2">
    <location>
        <begin position="238"/>
        <end position="340"/>
    </location>
</feature>
<evidence type="ECO:0000313" key="5">
    <source>
        <dbReference type="Proteomes" id="UP000029839"/>
    </source>
</evidence>
<dbReference type="InterPro" id="IPR000871">
    <property type="entry name" value="Beta-lactam_class-A"/>
</dbReference>
<dbReference type="PANTHER" id="PTHR35333:SF5">
    <property type="entry name" value="CONSERVED LIPOPROTEIN LPQF-RELATED"/>
    <property type="match status" value="1"/>
</dbReference>
<dbReference type="GO" id="GO:0046677">
    <property type="term" value="P:response to antibiotic"/>
    <property type="evidence" value="ECO:0007669"/>
    <property type="project" value="InterPro"/>
</dbReference>
<dbReference type="AlphaFoldDB" id="A0A0A0BT01"/>
<accession>A0A0A0BT01</accession>
<dbReference type="GO" id="GO:0030655">
    <property type="term" value="P:beta-lactam antibiotic catabolic process"/>
    <property type="evidence" value="ECO:0007669"/>
    <property type="project" value="InterPro"/>
</dbReference>
<feature type="region of interest" description="Disordered" evidence="1">
    <location>
        <begin position="1"/>
        <end position="25"/>
    </location>
</feature>
<evidence type="ECO:0000256" key="1">
    <source>
        <dbReference type="SAM" id="MobiDB-lite"/>
    </source>
</evidence>
<dbReference type="Pfam" id="PF18042">
    <property type="entry name" value="ORF_12_N"/>
    <property type="match status" value="1"/>
</dbReference>